<evidence type="ECO:0000313" key="2">
    <source>
        <dbReference type="Proteomes" id="UP000219020"/>
    </source>
</evidence>
<name>A0A2A5T5L5_9GAMM</name>
<dbReference type="EMBL" id="NBYY01000009">
    <property type="protein sequence ID" value="PCS23465.1"/>
    <property type="molecule type" value="Genomic_DNA"/>
</dbReference>
<organism evidence="1 2">
    <name type="scientific">Candidatus Enterovibrio escicola</name>
    <dbReference type="NCBI Taxonomy" id="1927127"/>
    <lineage>
        <taxon>Bacteria</taxon>
        <taxon>Pseudomonadati</taxon>
        <taxon>Pseudomonadota</taxon>
        <taxon>Gammaproteobacteria</taxon>
        <taxon>Vibrionales</taxon>
        <taxon>Vibrionaceae</taxon>
        <taxon>Enterovibrio</taxon>
    </lineage>
</organism>
<proteinExistence type="predicted"/>
<keyword evidence="2" id="KW-1185">Reference proteome</keyword>
<protein>
    <submittedName>
        <fullName evidence="1">Uncharacterized protein</fullName>
    </submittedName>
</protein>
<reference evidence="2" key="1">
    <citation type="submission" date="2017-04" db="EMBL/GenBank/DDBJ databases">
        <title>Genome evolution of the luminous symbionts of deep sea anglerfish.</title>
        <authorList>
            <person name="Hendry T.A."/>
        </authorList>
    </citation>
    <scope>NUCLEOTIDE SEQUENCE [LARGE SCALE GENOMIC DNA]</scope>
</reference>
<dbReference type="Proteomes" id="UP000219020">
    <property type="component" value="Unassembled WGS sequence"/>
</dbReference>
<gene>
    <name evidence="1" type="ORF">BTN49_0433</name>
</gene>
<comment type="caution">
    <text evidence="1">The sequence shown here is derived from an EMBL/GenBank/DDBJ whole genome shotgun (WGS) entry which is preliminary data.</text>
</comment>
<evidence type="ECO:0000313" key="1">
    <source>
        <dbReference type="EMBL" id="PCS23465.1"/>
    </source>
</evidence>
<sequence>MTLIFYFAITVMEKWLAPFLSWQLGHNDVRGKILIDKSYANANAS</sequence>
<dbReference type="AlphaFoldDB" id="A0A2A5T5L5"/>
<accession>A0A2A5T5L5</accession>